<dbReference type="InterPro" id="IPR014721">
    <property type="entry name" value="Ribsml_uS5_D2-typ_fold_subgr"/>
</dbReference>
<evidence type="ECO:0000256" key="8">
    <source>
        <dbReference type="NCBIfam" id="TIGR00188"/>
    </source>
</evidence>
<keyword evidence="5 7" id="KW-0378">Hydrolase</keyword>
<dbReference type="PANTHER" id="PTHR33992">
    <property type="entry name" value="RIBONUCLEASE P PROTEIN COMPONENT"/>
    <property type="match status" value="1"/>
</dbReference>
<comment type="caution">
    <text evidence="9">The sequence shown here is derived from an EMBL/GenBank/DDBJ whole genome shotgun (WGS) entry which is preliminary data.</text>
</comment>
<dbReference type="GO" id="GO:0030677">
    <property type="term" value="C:ribonuclease P complex"/>
    <property type="evidence" value="ECO:0007669"/>
    <property type="project" value="TreeGrafter"/>
</dbReference>
<dbReference type="EMBL" id="QOCW01000013">
    <property type="protein sequence ID" value="RBW69149.1"/>
    <property type="molecule type" value="Genomic_DNA"/>
</dbReference>
<evidence type="ECO:0000256" key="2">
    <source>
        <dbReference type="ARBA" id="ARBA00022694"/>
    </source>
</evidence>
<comment type="similarity">
    <text evidence="7">Belongs to the RnpA family.</text>
</comment>
<comment type="catalytic activity">
    <reaction evidence="7">
        <text>Endonucleolytic cleavage of RNA, removing 5'-extranucleotides from tRNA precursor.</text>
        <dbReference type="EC" id="3.1.26.5"/>
    </reaction>
</comment>
<evidence type="ECO:0000313" key="10">
    <source>
        <dbReference type="Proteomes" id="UP000253314"/>
    </source>
</evidence>
<dbReference type="InterPro" id="IPR020539">
    <property type="entry name" value="RNase_P_CS"/>
</dbReference>
<gene>
    <name evidence="7" type="primary">rnpA</name>
    <name evidence="9" type="ORF">DS031_13415</name>
</gene>
<keyword evidence="10" id="KW-1185">Reference proteome</keyword>
<proteinExistence type="inferred from homology"/>
<keyword evidence="3 7" id="KW-0540">Nuclease</keyword>
<accession>A0A366XWK2</accession>
<dbReference type="EC" id="3.1.26.5" evidence="7 8"/>
<dbReference type="OrthoDB" id="9810867at2"/>
<comment type="function">
    <text evidence="1 7">RNaseP catalyzes the removal of the 5'-leader sequence from pre-tRNA to produce the mature 5'-terminus. It can also cleave other RNA substrates such as 4.5S RNA. The protein component plays an auxiliary but essential role in vivo by binding to the 5'-leader sequence and broadening the substrate specificity of the ribozyme.</text>
</comment>
<dbReference type="PROSITE" id="PS00648">
    <property type="entry name" value="RIBONUCLEASE_P"/>
    <property type="match status" value="1"/>
</dbReference>
<keyword evidence="2 7" id="KW-0819">tRNA processing</keyword>
<name>A0A366XWK2_9BACI</name>
<dbReference type="GO" id="GO:0001682">
    <property type="term" value="P:tRNA 5'-leader removal"/>
    <property type="evidence" value="ECO:0007669"/>
    <property type="project" value="UniProtKB-UniRule"/>
</dbReference>
<evidence type="ECO:0000256" key="3">
    <source>
        <dbReference type="ARBA" id="ARBA00022722"/>
    </source>
</evidence>
<evidence type="ECO:0000256" key="7">
    <source>
        <dbReference type="HAMAP-Rule" id="MF_00227"/>
    </source>
</evidence>
<dbReference type="PANTHER" id="PTHR33992:SF1">
    <property type="entry name" value="RIBONUCLEASE P PROTEIN COMPONENT"/>
    <property type="match status" value="1"/>
</dbReference>
<sequence>MNKKYRIKKNDEFQKVFKAGSSFANRQFVLYVLDKPEQDHFRIGLSVSKRIGNAVTRNRVKRLIREVFSQIQDHLDMHKDYVVIARKPSSDMDFHQTKSSLIHVCKRAKVYQQYPVKNVDKK</sequence>
<evidence type="ECO:0000256" key="4">
    <source>
        <dbReference type="ARBA" id="ARBA00022759"/>
    </source>
</evidence>
<dbReference type="Gene3D" id="3.30.230.10">
    <property type="match status" value="1"/>
</dbReference>
<dbReference type="GO" id="GO:0000049">
    <property type="term" value="F:tRNA binding"/>
    <property type="evidence" value="ECO:0007669"/>
    <property type="project" value="UniProtKB-UniRule"/>
</dbReference>
<dbReference type="GO" id="GO:0004526">
    <property type="term" value="F:ribonuclease P activity"/>
    <property type="evidence" value="ECO:0007669"/>
    <property type="project" value="UniProtKB-UniRule"/>
</dbReference>
<dbReference type="SUPFAM" id="SSF54211">
    <property type="entry name" value="Ribosomal protein S5 domain 2-like"/>
    <property type="match status" value="1"/>
</dbReference>
<reference evidence="9 10" key="1">
    <citation type="submission" date="2018-07" db="EMBL/GenBank/DDBJ databases">
        <title>Lottiidibacillus patelloidae gen. nov., sp. nov., isolated from the intestinal tract of a marine limpet and the reclassification of B. taeanensis BH030017T, B. algicola KMM 3737T and B. hwajinpoensis SW-72T as genus Lottiidibacillus.</title>
        <authorList>
            <person name="Liu R."/>
            <person name="Huang Z."/>
        </authorList>
    </citation>
    <scope>NUCLEOTIDE SEQUENCE [LARGE SCALE GENOMIC DNA]</scope>
    <source>
        <strain evidence="9 10">BH030017</strain>
    </source>
</reference>
<keyword evidence="6 7" id="KW-0694">RNA-binding</keyword>
<dbReference type="Pfam" id="PF00825">
    <property type="entry name" value="Ribonuclease_P"/>
    <property type="match status" value="1"/>
</dbReference>
<dbReference type="Proteomes" id="UP000253314">
    <property type="component" value="Unassembled WGS sequence"/>
</dbReference>
<dbReference type="InterPro" id="IPR020568">
    <property type="entry name" value="Ribosomal_Su5_D2-typ_SF"/>
</dbReference>
<evidence type="ECO:0000256" key="1">
    <source>
        <dbReference type="ARBA" id="ARBA00002663"/>
    </source>
</evidence>
<dbReference type="InterPro" id="IPR000100">
    <property type="entry name" value="RNase_P"/>
</dbReference>
<protein>
    <recommendedName>
        <fullName evidence="7 8">Ribonuclease P protein component</fullName>
        <shortName evidence="7">RNase P protein</shortName>
        <shortName evidence="7">RNaseP protein</shortName>
        <ecNumber evidence="7 8">3.1.26.5</ecNumber>
    </recommendedName>
    <alternativeName>
        <fullName evidence="7">Protein C5</fullName>
    </alternativeName>
</protein>
<dbReference type="GO" id="GO:0042781">
    <property type="term" value="F:3'-tRNA processing endoribonuclease activity"/>
    <property type="evidence" value="ECO:0007669"/>
    <property type="project" value="TreeGrafter"/>
</dbReference>
<comment type="subunit">
    <text evidence="7">Consists of a catalytic RNA component (M1 or rnpB) and a protein subunit.</text>
</comment>
<dbReference type="HAMAP" id="MF_00227">
    <property type="entry name" value="RNase_P"/>
    <property type="match status" value="1"/>
</dbReference>
<evidence type="ECO:0000256" key="5">
    <source>
        <dbReference type="ARBA" id="ARBA00022801"/>
    </source>
</evidence>
<evidence type="ECO:0000313" key="9">
    <source>
        <dbReference type="EMBL" id="RBW69149.1"/>
    </source>
</evidence>
<dbReference type="NCBIfam" id="TIGR00188">
    <property type="entry name" value="rnpA"/>
    <property type="match status" value="1"/>
</dbReference>
<keyword evidence="4 7" id="KW-0255">Endonuclease</keyword>
<dbReference type="FunFam" id="3.30.230.10:FF:000021">
    <property type="entry name" value="Ribonuclease P protein component"/>
    <property type="match status" value="1"/>
</dbReference>
<organism evidence="9 10">
    <name type="scientific">Bacillus taeanensis</name>
    <dbReference type="NCBI Taxonomy" id="273032"/>
    <lineage>
        <taxon>Bacteria</taxon>
        <taxon>Bacillati</taxon>
        <taxon>Bacillota</taxon>
        <taxon>Bacilli</taxon>
        <taxon>Bacillales</taxon>
        <taxon>Bacillaceae</taxon>
        <taxon>Bacillus</taxon>
    </lineage>
</organism>
<dbReference type="AlphaFoldDB" id="A0A366XWK2"/>
<dbReference type="RefSeq" id="WP_113806581.1">
    <property type="nucleotide sequence ID" value="NZ_QOCW01000013.1"/>
</dbReference>
<evidence type="ECO:0000256" key="6">
    <source>
        <dbReference type="ARBA" id="ARBA00022884"/>
    </source>
</evidence>